<evidence type="ECO:0000313" key="1">
    <source>
        <dbReference type="EMBL" id="TNV77556.1"/>
    </source>
</evidence>
<evidence type="ECO:0000313" key="2">
    <source>
        <dbReference type="Proteomes" id="UP000785679"/>
    </source>
</evidence>
<sequence>MNFSQLYHFVTSPMANFSTFKIQRCPTLSEDDELPLINIESSFLSRLMKSTRKLYISGIENFENINPEDQIEEDDEQIDNLKVETLEVYQCNFYLSKRRMILNIERVLWLHTLKEIAIRECCLWQNLFLYLPTTLDRLIIDRVDFSSSRSDEDFLFDIFSECSKQENLKELILVADGDLRGKLDKALKYLNINMERGTQANIGKIVLKFSTSILKLKKLNKLGPIPFIEKIEIHCQSIDSTEDIDPHLKELYDLIPLTL</sequence>
<reference evidence="1" key="1">
    <citation type="submission" date="2019-06" db="EMBL/GenBank/DDBJ databases">
        <authorList>
            <person name="Zheng W."/>
        </authorList>
    </citation>
    <scope>NUCLEOTIDE SEQUENCE</scope>
    <source>
        <strain evidence="1">QDHG01</strain>
    </source>
</reference>
<comment type="caution">
    <text evidence="1">The sequence shown here is derived from an EMBL/GenBank/DDBJ whole genome shotgun (WGS) entry which is preliminary data.</text>
</comment>
<gene>
    <name evidence="1" type="ORF">FGO68_gene406</name>
</gene>
<proteinExistence type="predicted"/>
<protein>
    <submittedName>
        <fullName evidence="1">Uncharacterized protein</fullName>
    </submittedName>
</protein>
<name>A0A8J8T0Z9_HALGN</name>
<dbReference type="AlphaFoldDB" id="A0A8J8T0Z9"/>
<accession>A0A8J8T0Z9</accession>
<dbReference type="Proteomes" id="UP000785679">
    <property type="component" value="Unassembled WGS sequence"/>
</dbReference>
<organism evidence="1 2">
    <name type="scientific">Halteria grandinella</name>
    <dbReference type="NCBI Taxonomy" id="5974"/>
    <lineage>
        <taxon>Eukaryota</taxon>
        <taxon>Sar</taxon>
        <taxon>Alveolata</taxon>
        <taxon>Ciliophora</taxon>
        <taxon>Intramacronucleata</taxon>
        <taxon>Spirotrichea</taxon>
        <taxon>Stichotrichia</taxon>
        <taxon>Sporadotrichida</taxon>
        <taxon>Halteriidae</taxon>
        <taxon>Halteria</taxon>
    </lineage>
</organism>
<dbReference type="EMBL" id="RRYP01011715">
    <property type="protein sequence ID" value="TNV77556.1"/>
    <property type="molecule type" value="Genomic_DNA"/>
</dbReference>
<keyword evidence="2" id="KW-1185">Reference proteome</keyword>